<dbReference type="Pfam" id="PF00288">
    <property type="entry name" value="GHMP_kinases_N"/>
    <property type="match status" value="1"/>
</dbReference>
<comment type="catalytic activity">
    <reaction evidence="11">
        <text>alpha-D-galactose + ATP = alpha-D-galactose 1-phosphate + ADP + H(+)</text>
        <dbReference type="Rhea" id="RHEA:13553"/>
        <dbReference type="ChEBI" id="CHEBI:15378"/>
        <dbReference type="ChEBI" id="CHEBI:28061"/>
        <dbReference type="ChEBI" id="CHEBI:30616"/>
        <dbReference type="ChEBI" id="CHEBI:58336"/>
        <dbReference type="ChEBI" id="CHEBI:456216"/>
        <dbReference type="EC" id="2.7.1.6"/>
    </reaction>
</comment>
<dbReference type="PANTHER" id="PTHR10457">
    <property type="entry name" value="MEVALONATE KINASE/GALACTOKINASE"/>
    <property type="match status" value="1"/>
</dbReference>
<dbReference type="NCBIfam" id="TIGR00131">
    <property type="entry name" value="gal_kin"/>
    <property type="match status" value="1"/>
</dbReference>
<comment type="similarity">
    <text evidence="1 11">Belongs to the GHMP kinase family. GalK subfamily.</text>
</comment>
<proteinExistence type="inferred from homology"/>
<evidence type="ECO:0000259" key="15">
    <source>
        <dbReference type="Pfam" id="PF08544"/>
    </source>
</evidence>
<comment type="caution">
    <text evidence="17">The sequence shown here is derived from an EMBL/GenBank/DDBJ whole genome shotgun (WGS) entry which is preliminary data.</text>
</comment>
<feature type="region of interest" description="Disordered" evidence="13">
    <location>
        <begin position="365"/>
        <end position="414"/>
    </location>
</feature>
<evidence type="ECO:0000313" key="18">
    <source>
        <dbReference type="Proteomes" id="UP000291144"/>
    </source>
</evidence>
<dbReference type="InterPro" id="IPR013750">
    <property type="entry name" value="GHMP_kinase_C_dom"/>
</dbReference>
<name>A0A4R0KV25_9ACTN</name>
<evidence type="ECO:0000259" key="16">
    <source>
        <dbReference type="Pfam" id="PF10509"/>
    </source>
</evidence>
<evidence type="ECO:0000256" key="2">
    <source>
        <dbReference type="ARBA" id="ARBA00022490"/>
    </source>
</evidence>
<evidence type="ECO:0000256" key="8">
    <source>
        <dbReference type="ARBA" id="ARBA00022842"/>
    </source>
</evidence>
<keyword evidence="8 11" id="KW-0460">Magnesium</keyword>
<dbReference type="AlphaFoldDB" id="A0A4R0KV25"/>
<feature type="domain" description="Galactokinase N-terminal" evidence="16">
    <location>
        <begin position="3"/>
        <end position="51"/>
    </location>
</feature>
<evidence type="ECO:0000256" key="6">
    <source>
        <dbReference type="ARBA" id="ARBA00022777"/>
    </source>
</evidence>
<dbReference type="PROSITE" id="PS00106">
    <property type="entry name" value="GALACTOKINASE"/>
    <property type="match status" value="1"/>
</dbReference>
<feature type="binding site" evidence="11">
    <location>
        <begin position="115"/>
        <end position="121"/>
    </location>
    <ligand>
        <name>ATP</name>
        <dbReference type="ChEBI" id="CHEBI:30616"/>
    </ligand>
</feature>
<dbReference type="HAMAP" id="MF_00246">
    <property type="entry name" value="Galactokinase"/>
    <property type="match status" value="1"/>
</dbReference>
<dbReference type="Gene3D" id="3.30.70.890">
    <property type="entry name" value="GHMP kinase, C-terminal domain"/>
    <property type="match status" value="1"/>
</dbReference>
<dbReference type="Proteomes" id="UP000291144">
    <property type="component" value="Unassembled WGS sequence"/>
</dbReference>
<comment type="subcellular location">
    <subcellularLocation>
        <location evidence="11">Cytoplasm</location>
    </subcellularLocation>
</comment>
<dbReference type="InterPro" id="IPR020568">
    <property type="entry name" value="Ribosomal_Su5_D2-typ_SF"/>
</dbReference>
<dbReference type="InterPro" id="IPR019741">
    <property type="entry name" value="Galactokinase_CS"/>
</dbReference>
<evidence type="ECO:0000256" key="1">
    <source>
        <dbReference type="ARBA" id="ARBA00006566"/>
    </source>
</evidence>
<dbReference type="Pfam" id="PF08544">
    <property type="entry name" value="GHMP_kinases_C"/>
    <property type="match status" value="1"/>
</dbReference>
<dbReference type="UniPathway" id="UPA00214"/>
<keyword evidence="6 11" id="KW-0418">Kinase</keyword>
<feature type="site" description="Transition state stabilizer" evidence="11">
    <location>
        <position position="21"/>
    </location>
</feature>
<evidence type="ECO:0000256" key="11">
    <source>
        <dbReference type="HAMAP-Rule" id="MF_00246"/>
    </source>
</evidence>
<dbReference type="InterPro" id="IPR019539">
    <property type="entry name" value="GalKase_N"/>
</dbReference>
<feature type="binding site" evidence="11">
    <location>
        <position position="61"/>
    </location>
    <ligand>
        <name>ATP</name>
        <dbReference type="ChEBI" id="CHEBI:30616"/>
    </ligand>
</feature>
<keyword evidence="7 11" id="KW-0067">ATP-binding</keyword>
<keyword evidence="4 11" id="KW-0479">Metal-binding</keyword>
<organism evidence="17 18">
    <name type="scientific">Kribbella pittospori</name>
    <dbReference type="NCBI Taxonomy" id="722689"/>
    <lineage>
        <taxon>Bacteria</taxon>
        <taxon>Bacillati</taxon>
        <taxon>Actinomycetota</taxon>
        <taxon>Actinomycetes</taxon>
        <taxon>Propionibacteriales</taxon>
        <taxon>Kribbellaceae</taxon>
        <taxon>Kribbella</taxon>
    </lineage>
</organism>
<feature type="binding site" evidence="11">
    <location>
        <position position="121"/>
    </location>
    <ligand>
        <name>Mg(2+)</name>
        <dbReference type="ChEBI" id="CHEBI:18420"/>
    </ligand>
</feature>
<dbReference type="EMBL" id="SJKB01000002">
    <property type="protein sequence ID" value="TCC64380.1"/>
    <property type="molecule type" value="Genomic_DNA"/>
</dbReference>
<evidence type="ECO:0000256" key="3">
    <source>
        <dbReference type="ARBA" id="ARBA00022679"/>
    </source>
</evidence>
<feature type="binding site" evidence="11">
    <location>
        <begin position="27"/>
        <end position="30"/>
    </location>
    <ligand>
        <name>substrate</name>
    </ligand>
</feature>
<keyword evidence="10 11" id="KW-0119">Carbohydrate metabolism</keyword>
<dbReference type="PIRSF" id="PIRSF000530">
    <property type="entry name" value="Galactokinase"/>
    <property type="match status" value="1"/>
</dbReference>
<feature type="domain" description="GHMP kinase C-terminal" evidence="15">
    <location>
        <begin position="274"/>
        <end position="354"/>
    </location>
</feature>
<evidence type="ECO:0000259" key="14">
    <source>
        <dbReference type="Pfam" id="PF00288"/>
    </source>
</evidence>
<dbReference type="InterPro" id="IPR000705">
    <property type="entry name" value="Galactokinase"/>
</dbReference>
<comment type="function">
    <text evidence="11">Catalyzes the transfer of the gamma-phosphate of ATP to D-galactose to form alpha-D-galactose-1-phosphate (Gal-1-P).</text>
</comment>
<evidence type="ECO:0000256" key="5">
    <source>
        <dbReference type="ARBA" id="ARBA00022741"/>
    </source>
</evidence>
<dbReference type="EC" id="2.7.1.6" evidence="11 12"/>
<feature type="domain" description="GHMP kinase N-terminal" evidence="14">
    <location>
        <begin position="86"/>
        <end position="171"/>
    </location>
</feature>
<keyword evidence="18" id="KW-1185">Reference proteome</keyword>
<reference evidence="17 18" key="1">
    <citation type="submission" date="2019-02" db="EMBL/GenBank/DDBJ databases">
        <title>Kribbella capetownensis sp. nov. and Kribbella speibonae sp. nov., isolated from soil.</title>
        <authorList>
            <person name="Curtis S.M."/>
            <person name="Norton I."/>
            <person name="Everest G.J."/>
            <person name="Meyers P.R."/>
        </authorList>
    </citation>
    <scope>NUCLEOTIDE SEQUENCE [LARGE SCALE GENOMIC DNA]</scope>
    <source>
        <strain evidence="17 18">NRRL B-24813</strain>
    </source>
</reference>
<dbReference type="Gene3D" id="3.30.230.10">
    <property type="match status" value="1"/>
</dbReference>
<dbReference type="PRINTS" id="PR00959">
    <property type="entry name" value="MEVGALKINASE"/>
</dbReference>
<dbReference type="PROSITE" id="PS00627">
    <property type="entry name" value="GHMP_KINASES_ATP"/>
    <property type="match status" value="1"/>
</dbReference>
<dbReference type="PRINTS" id="PR00473">
    <property type="entry name" value="GALCTOKINASE"/>
</dbReference>
<feature type="compositionally biased region" description="Low complexity" evidence="13">
    <location>
        <begin position="369"/>
        <end position="381"/>
    </location>
</feature>
<evidence type="ECO:0000313" key="17">
    <source>
        <dbReference type="EMBL" id="TCC64380.1"/>
    </source>
</evidence>
<feature type="binding site" evidence="11">
    <location>
        <position position="153"/>
    </location>
    <ligand>
        <name>Mg(2+)</name>
        <dbReference type="ChEBI" id="CHEBI:18420"/>
    </ligand>
</feature>
<evidence type="ECO:0000256" key="9">
    <source>
        <dbReference type="ARBA" id="ARBA00023144"/>
    </source>
</evidence>
<dbReference type="InterPro" id="IPR006204">
    <property type="entry name" value="GHMP_kinase_N_dom"/>
</dbReference>
<dbReference type="InterPro" id="IPR006203">
    <property type="entry name" value="GHMP_knse_ATP-bd_CS"/>
</dbReference>
<keyword evidence="9 11" id="KW-0299">Galactose metabolism</keyword>
<dbReference type="FunFam" id="3.30.70.890:FF:000001">
    <property type="entry name" value="Galactokinase"/>
    <property type="match status" value="1"/>
</dbReference>
<evidence type="ECO:0000256" key="7">
    <source>
        <dbReference type="ARBA" id="ARBA00022840"/>
    </source>
</evidence>
<gene>
    <name evidence="11 17" type="primary">galK</name>
    <name evidence="17" type="ORF">E0H73_08215</name>
</gene>
<feature type="compositionally biased region" description="Basic and acidic residues" evidence="13">
    <location>
        <begin position="386"/>
        <end position="396"/>
    </location>
</feature>
<dbReference type="RefSeq" id="WP_131352885.1">
    <property type="nucleotide sequence ID" value="NZ_SJKB01000002.1"/>
</dbReference>
<evidence type="ECO:0000256" key="10">
    <source>
        <dbReference type="ARBA" id="ARBA00023277"/>
    </source>
</evidence>
<keyword evidence="5 11" id="KW-0547">Nucleotide-binding</keyword>
<dbReference type="InterPro" id="IPR014721">
    <property type="entry name" value="Ribsml_uS5_D2-typ_fold_subgr"/>
</dbReference>
<protein>
    <recommendedName>
        <fullName evidence="11 12">Galactokinase</fullName>
        <ecNumber evidence="11 12">2.7.1.6</ecNumber>
    </recommendedName>
    <alternativeName>
        <fullName evidence="11">Galactose kinase</fullName>
    </alternativeName>
</protein>
<dbReference type="SUPFAM" id="SSF55060">
    <property type="entry name" value="GHMP Kinase, C-terminal domain"/>
    <property type="match status" value="1"/>
</dbReference>
<dbReference type="InterPro" id="IPR036554">
    <property type="entry name" value="GHMP_kinase_C_sf"/>
</dbReference>
<dbReference type="GO" id="GO:0000287">
    <property type="term" value="F:magnesium ion binding"/>
    <property type="evidence" value="ECO:0007669"/>
    <property type="project" value="UniProtKB-UniRule"/>
</dbReference>
<dbReference type="Pfam" id="PF10509">
    <property type="entry name" value="GalKase_gal_bdg"/>
    <property type="match status" value="1"/>
</dbReference>
<dbReference type="GO" id="GO:0004335">
    <property type="term" value="F:galactokinase activity"/>
    <property type="evidence" value="ECO:0007669"/>
    <property type="project" value="UniProtKB-UniRule"/>
</dbReference>
<dbReference type="OrthoDB" id="250531at2"/>
<dbReference type="GO" id="GO:0005524">
    <property type="term" value="F:ATP binding"/>
    <property type="evidence" value="ECO:0007669"/>
    <property type="project" value="UniProtKB-UniRule"/>
</dbReference>
<keyword evidence="3 11" id="KW-0808">Transferase</keyword>
<evidence type="ECO:0000256" key="13">
    <source>
        <dbReference type="SAM" id="MobiDB-lite"/>
    </source>
</evidence>
<dbReference type="SUPFAM" id="SSF54211">
    <property type="entry name" value="Ribosomal protein S5 domain 2-like"/>
    <property type="match status" value="1"/>
</dbReference>
<evidence type="ECO:0000256" key="12">
    <source>
        <dbReference type="NCBIfam" id="TIGR00131"/>
    </source>
</evidence>
<dbReference type="InterPro" id="IPR006206">
    <property type="entry name" value="Mevalonate/galactokinase"/>
</dbReference>
<dbReference type="PANTHER" id="PTHR10457:SF7">
    <property type="entry name" value="GALACTOKINASE-RELATED"/>
    <property type="match status" value="1"/>
</dbReference>
<evidence type="ECO:0000256" key="4">
    <source>
        <dbReference type="ARBA" id="ARBA00022723"/>
    </source>
</evidence>
<keyword evidence="2 11" id="KW-0963">Cytoplasm</keyword>
<dbReference type="GO" id="GO:0005829">
    <property type="term" value="C:cytosol"/>
    <property type="evidence" value="ECO:0007669"/>
    <property type="project" value="TreeGrafter"/>
</dbReference>
<feature type="active site" description="Proton acceptor" evidence="11">
    <location>
        <position position="165"/>
    </location>
</feature>
<comment type="pathway">
    <text evidence="11">Carbohydrate metabolism; galactose metabolism.</text>
</comment>
<dbReference type="FunFam" id="3.30.230.10:FF:000017">
    <property type="entry name" value="Galactokinase"/>
    <property type="match status" value="1"/>
</dbReference>
<sequence>MSSFEDVFGTTPEGSWRAPGRVNLIGEHTDYNDGLVLPIALPNRILVTASKRDDGRIRVASTGHRGVIEFAIDELTPGSVGDWAAYPAGAAWILRESGYAIGGANLLVDSDLPSGAGLSSSAALLCATSVALLGLRDIEVDPGEVARLAQRAENNYVGAPVGLMDQMASMCCTAGHALYFDIRAMSTEQIPFDPAADDLALLVVDVKAPHRHVDGEYAARRKSCEQAAAELGVPALRSIAFEELDAALDRLPDDVVRRRVRHVVTEIRRVEDAVALMHAGRLRDVGPLFTASHASLRDDFEITVPELDVAVDSALAAGALGARMTGGGFGGCIIALTEANAADPVLAAIEKAFAEHGFNAPSALAATPSAGASRADQGARSGRSRGRSDLAPDQRGGDNGGRQLDQPHHQVGSA</sequence>
<dbReference type="GO" id="GO:0006012">
    <property type="term" value="P:galactose metabolic process"/>
    <property type="evidence" value="ECO:0007669"/>
    <property type="project" value="UniProtKB-UniRule"/>
</dbReference>
<feature type="binding site" evidence="11">
    <location>
        <position position="217"/>
    </location>
    <ligand>
        <name>substrate</name>
    </ligand>
</feature>
<accession>A0A4R0KV25</accession>
<dbReference type="InterPro" id="IPR022963">
    <property type="entry name" value="Galactokinase_bac"/>
</dbReference>